<evidence type="ECO:0000256" key="3">
    <source>
        <dbReference type="ARBA" id="ARBA00012128"/>
    </source>
</evidence>
<evidence type="ECO:0000256" key="2">
    <source>
        <dbReference type="ARBA" id="ARBA00011738"/>
    </source>
</evidence>
<comment type="subunit">
    <text evidence="2">Homodimer.</text>
</comment>
<evidence type="ECO:0000259" key="8">
    <source>
        <dbReference type="Pfam" id="PF01636"/>
    </source>
</evidence>
<keyword evidence="4 9" id="KW-0808">Transferase</keyword>
<evidence type="ECO:0000256" key="1">
    <source>
        <dbReference type="ARBA" id="ARBA00010165"/>
    </source>
</evidence>
<feature type="domain" description="Aminoglycoside phosphotransferase" evidence="8">
    <location>
        <begin position="39"/>
        <end position="263"/>
    </location>
</feature>
<keyword evidence="5" id="KW-0547">Nucleotide-binding</keyword>
<dbReference type="OrthoDB" id="9777791at2"/>
<dbReference type="EMBL" id="VRLR01000011">
    <property type="protein sequence ID" value="TXK79299.1"/>
    <property type="molecule type" value="Genomic_DNA"/>
</dbReference>
<evidence type="ECO:0000256" key="7">
    <source>
        <dbReference type="ARBA" id="ARBA00022840"/>
    </source>
</evidence>
<evidence type="ECO:0000256" key="4">
    <source>
        <dbReference type="ARBA" id="ARBA00022679"/>
    </source>
</evidence>
<comment type="caution">
    <text evidence="9">The sequence shown here is derived from an EMBL/GenBank/DDBJ whole genome shotgun (WGS) entry which is preliminary data.</text>
</comment>
<evidence type="ECO:0000313" key="10">
    <source>
        <dbReference type="Proteomes" id="UP000321814"/>
    </source>
</evidence>
<evidence type="ECO:0000256" key="6">
    <source>
        <dbReference type="ARBA" id="ARBA00022777"/>
    </source>
</evidence>
<accession>A0A5C8LU99</accession>
<dbReference type="InterPro" id="IPR011009">
    <property type="entry name" value="Kinase-like_dom_sf"/>
</dbReference>
<sequence length="393" mass="44878">MMSYHAFTPKDAAVFADKHSDLFGDHSQLSAEQLDTTGLNQVFRVKNNRGTSLIVKQALPEHSGLTQHWPVSLHRAQIEADVLKHHAKICPEYLVEVFYYDQELAALLLEDLSDCAVLRNVFQSDQQPEHIGLHLGRYLAKTSFYSSDFVLTGPVKKARQLQFNNPELCLVTEDLVFTDPYCNHERNSLSVAQLPELRELWLNEALQAEVAQLKADYLTKPQVLLHGDLHCGNLLISHEEYKVIGAEFGCYGPAGFDTGTFIASLILNFMVQSAAKKTQAQQYFSSQINLFWQEFSTVFNALMQKETKDQSFQNAMYQQHFLQQLWQDTVGYVGCELIRRTIGWAQAEELKKLPDSSFKIQTQRQLLALGQDFIMHRRHMTPEQLLAKLAQQI</sequence>
<dbReference type="AlphaFoldDB" id="A0A5C8LU99"/>
<reference evidence="9 10" key="1">
    <citation type="submission" date="2019-08" db="EMBL/GenBank/DDBJ databases">
        <title>Draft genome analysis of Rheinheimera tangshanensis isolated from the roots of fresh rice plants (Oryza sativa).</title>
        <authorList>
            <person name="Yu Q."/>
            <person name="Qi Y."/>
            <person name="Zhang H."/>
            <person name="Pu J."/>
        </authorList>
    </citation>
    <scope>NUCLEOTIDE SEQUENCE [LARGE SCALE GENOMIC DNA]</scope>
    <source>
        <strain evidence="9 10">JA3-B52</strain>
    </source>
</reference>
<dbReference type="Pfam" id="PF01636">
    <property type="entry name" value="APH"/>
    <property type="match status" value="1"/>
</dbReference>
<proteinExistence type="inferred from homology"/>
<keyword evidence="10" id="KW-1185">Reference proteome</keyword>
<dbReference type="Gene3D" id="3.30.200.20">
    <property type="entry name" value="Phosphorylase Kinase, domain 1"/>
    <property type="match status" value="1"/>
</dbReference>
<dbReference type="InterPro" id="IPR002575">
    <property type="entry name" value="Aminoglycoside_PTrfase"/>
</dbReference>
<dbReference type="GO" id="GO:0005524">
    <property type="term" value="F:ATP binding"/>
    <property type="evidence" value="ECO:0007669"/>
    <property type="project" value="UniProtKB-KW"/>
</dbReference>
<dbReference type="Gene3D" id="3.90.1200.10">
    <property type="match status" value="1"/>
</dbReference>
<keyword evidence="7" id="KW-0067">ATP-binding</keyword>
<gene>
    <name evidence="9" type="primary">mtnK</name>
    <name evidence="9" type="ORF">FU839_14800</name>
</gene>
<dbReference type="InterPro" id="IPR009212">
    <property type="entry name" value="Methylthioribose_kinase"/>
</dbReference>
<dbReference type="GO" id="GO:0009086">
    <property type="term" value="P:methionine biosynthetic process"/>
    <property type="evidence" value="ECO:0007669"/>
    <property type="project" value="InterPro"/>
</dbReference>
<name>A0A5C8LU99_9GAMM</name>
<keyword evidence="6 9" id="KW-0418">Kinase</keyword>
<organism evidence="9 10">
    <name type="scientific">Rheinheimera tangshanensis</name>
    <dbReference type="NCBI Taxonomy" id="400153"/>
    <lineage>
        <taxon>Bacteria</taxon>
        <taxon>Pseudomonadati</taxon>
        <taxon>Pseudomonadota</taxon>
        <taxon>Gammaproteobacteria</taxon>
        <taxon>Chromatiales</taxon>
        <taxon>Chromatiaceae</taxon>
        <taxon>Rheinheimera</taxon>
    </lineage>
</organism>
<dbReference type="PIRSF" id="PIRSF031134">
    <property type="entry name" value="MTRK"/>
    <property type="match status" value="1"/>
</dbReference>
<evidence type="ECO:0000313" key="9">
    <source>
        <dbReference type="EMBL" id="TXK79299.1"/>
    </source>
</evidence>
<dbReference type="Proteomes" id="UP000321814">
    <property type="component" value="Unassembled WGS sequence"/>
</dbReference>
<evidence type="ECO:0000256" key="5">
    <source>
        <dbReference type="ARBA" id="ARBA00022741"/>
    </source>
</evidence>
<protein>
    <recommendedName>
        <fullName evidence="3">S-methyl-5-thioribose kinase</fullName>
        <ecNumber evidence="3">2.7.1.100</ecNumber>
    </recommendedName>
</protein>
<comment type="similarity">
    <text evidence="1">Belongs to the methylthioribose kinase family.</text>
</comment>
<dbReference type="EC" id="2.7.1.100" evidence="3"/>
<dbReference type="NCBIfam" id="TIGR01767">
    <property type="entry name" value="MTRK"/>
    <property type="match status" value="1"/>
</dbReference>
<dbReference type="PANTHER" id="PTHR34273">
    <property type="entry name" value="METHYLTHIORIBOSE KINASE"/>
    <property type="match status" value="1"/>
</dbReference>
<dbReference type="PANTHER" id="PTHR34273:SF2">
    <property type="entry name" value="METHYLTHIORIBOSE KINASE"/>
    <property type="match status" value="1"/>
</dbReference>
<dbReference type="GO" id="GO:0046522">
    <property type="term" value="F:S-methyl-5-thioribose kinase activity"/>
    <property type="evidence" value="ECO:0007669"/>
    <property type="project" value="UniProtKB-EC"/>
</dbReference>
<dbReference type="SUPFAM" id="SSF56112">
    <property type="entry name" value="Protein kinase-like (PK-like)"/>
    <property type="match status" value="1"/>
</dbReference>